<evidence type="ECO:0000313" key="7">
    <source>
        <dbReference type="EMBL" id="CAE0442302.1"/>
    </source>
</evidence>
<feature type="compositionally biased region" description="Basic and acidic residues" evidence="5">
    <location>
        <begin position="306"/>
        <end position="317"/>
    </location>
</feature>
<dbReference type="PANTHER" id="PTHR12883">
    <property type="entry name" value="ADIPOCYTE-SPECIFIC PROTEIN 4-RELATED"/>
    <property type="match status" value="1"/>
</dbReference>
<feature type="region of interest" description="Disordered" evidence="5">
    <location>
        <begin position="298"/>
        <end position="327"/>
    </location>
</feature>
<dbReference type="EMBL" id="HBIN01016342">
    <property type="protein sequence ID" value="CAE0442302.1"/>
    <property type="molecule type" value="Transcribed_RNA"/>
</dbReference>
<protein>
    <submittedName>
        <fullName evidence="7">Uncharacterized protein</fullName>
    </submittedName>
</protein>
<dbReference type="AlphaFoldDB" id="A0A7S3UZH1"/>
<dbReference type="GO" id="GO:0005509">
    <property type="term" value="F:calcium ion binding"/>
    <property type="evidence" value="ECO:0007669"/>
    <property type="project" value="InterPro"/>
</dbReference>
<accession>A0A7S3UZH1</accession>
<dbReference type="PANTHER" id="PTHR12883:SF0">
    <property type="entry name" value="PAT COMPLEX SUBUNIT CCDC47"/>
    <property type="match status" value="1"/>
</dbReference>
<evidence type="ECO:0000256" key="1">
    <source>
        <dbReference type="ARBA" id="ARBA00004167"/>
    </source>
</evidence>
<evidence type="ECO:0000256" key="4">
    <source>
        <dbReference type="ARBA" id="ARBA00023136"/>
    </source>
</evidence>
<evidence type="ECO:0000256" key="2">
    <source>
        <dbReference type="ARBA" id="ARBA00022692"/>
    </source>
</evidence>
<evidence type="ECO:0000256" key="3">
    <source>
        <dbReference type="ARBA" id="ARBA00022989"/>
    </source>
</evidence>
<organism evidence="7">
    <name type="scientific">Aplanochytrium stocchinoi</name>
    <dbReference type="NCBI Taxonomy" id="215587"/>
    <lineage>
        <taxon>Eukaryota</taxon>
        <taxon>Sar</taxon>
        <taxon>Stramenopiles</taxon>
        <taxon>Bigyra</taxon>
        <taxon>Labyrinthulomycetes</taxon>
        <taxon>Thraustochytrida</taxon>
        <taxon>Thraustochytriidae</taxon>
        <taxon>Aplanochytrium</taxon>
    </lineage>
</organism>
<dbReference type="GO" id="GO:0032469">
    <property type="term" value="P:endoplasmic reticulum calcium ion homeostasis"/>
    <property type="evidence" value="ECO:0007669"/>
    <property type="project" value="InterPro"/>
</dbReference>
<comment type="subcellular location">
    <subcellularLocation>
        <location evidence="1">Membrane</location>
        <topology evidence="1">Single-pass membrane protein</topology>
    </subcellularLocation>
</comment>
<dbReference type="Pfam" id="PF07946">
    <property type="entry name" value="CCDC47"/>
    <property type="match status" value="1"/>
</dbReference>
<keyword evidence="3 6" id="KW-1133">Transmembrane helix</keyword>
<feature type="transmembrane region" description="Helical" evidence="6">
    <location>
        <begin position="52"/>
        <end position="68"/>
    </location>
</feature>
<dbReference type="InterPro" id="IPR012879">
    <property type="entry name" value="CCDC47"/>
</dbReference>
<name>A0A7S3UZH1_9STRA</name>
<evidence type="ECO:0000256" key="6">
    <source>
        <dbReference type="SAM" id="Phobius"/>
    </source>
</evidence>
<gene>
    <name evidence="7" type="ORF">ASTO00021_LOCUS12413</name>
</gene>
<dbReference type="GO" id="GO:0016020">
    <property type="term" value="C:membrane"/>
    <property type="evidence" value="ECO:0007669"/>
    <property type="project" value="UniProtKB-SubCell"/>
</dbReference>
<dbReference type="GO" id="GO:0005783">
    <property type="term" value="C:endoplasmic reticulum"/>
    <property type="evidence" value="ECO:0007669"/>
    <property type="project" value="InterPro"/>
</dbReference>
<proteinExistence type="predicted"/>
<keyword evidence="4 6" id="KW-0472">Membrane</keyword>
<feature type="compositionally biased region" description="Basic residues" evidence="5">
    <location>
        <begin position="318"/>
        <end position="327"/>
    </location>
</feature>
<keyword evidence="2 6" id="KW-0812">Transmembrane</keyword>
<reference evidence="7" key="1">
    <citation type="submission" date="2021-01" db="EMBL/GenBank/DDBJ databases">
        <authorList>
            <person name="Corre E."/>
            <person name="Pelletier E."/>
            <person name="Niang G."/>
            <person name="Scheremetjew M."/>
            <person name="Finn R."/>
            <person name="Kale V."/>
            <person name="Holt S."/>
            <person name="Cochrane G."/>
            <person name="Meng A."/>
            <person name="Brown T."/>
            <person name="Cohen L."/>
        </authorList>
    </citation>
    <scope>NUCLEOTIDE SEQUENCE</scope>
    <source>
        <strain evidence="7">GSBS06</strain>
    </source>
</reference>
<sequence length="327" mass="38542">MWTQKSFSYLNSRCWICTFLLTLQGSFCFVHVSYEEDRSIIHKDGYNFERYALSMLLIYAVGFVLGSARNKIIINRCMARIVPLFEKQFAQLGWEVAKTNKKLLQKESQNVYMFYSTGRRFCKGCLCVFHLKPRQDLLSSFFNLFFPDVNHDFMSIDIPMNEADMDSFLFSIVRQNQLNSLCHIMTDLATYPRQVPLEFLPKTLCCLTDWDELVDKLMPSSFKQTIRKCEPSFELMHLSDQNRISYLSLNDVPKKALRFRFRIPPVERLDSEMIPLLKMVFEMIDLVGKLHLPEDANSKILRQSKSKMEQRRRANREGRRRNKSNAI</sequence>
<evidence type="ECO:0000256" key="5">
    <source>
        <dbReference type="SAM" id="MobiDB-lite"/>
    </source>
</evidence>